<dbReference type="KEGG" id="bcop:JD108_05075"/>
<evidence type="ECO:0000313" key="5">
    <source>
        <dbReference type="Proteomes" id="UP000677234"/>
    </source>
</evidence>
<sequence length="372" mass="41208">MDILEQQLKQRKELVRQTLKLTPEEAAVLEQRVLAAHAAQKRPRRSSARGWAFAGIAAACAWFLLVQPLSLPQADPNQVDTPPSPAPLRALTPHETVQLPDVPPQRIAWQTEADKLALYQVFSLGMTYAEAKALFPELGELGPQGGLDGLGEAGLHQATMPVTLGDDQAELSLHFQHGFLYAARYQIESTDEAGITQEKERLEAFYAPAFGTPREEGIEAGTSTAWSPYFNMGLTKNYDGRFFLIWGLQGGEPSFEELYRDKEFTVQEAIDLALAKQPGFPAKTDEAIDAPIPDLPKTNAATSLRTKVKLATRDSYLVTFERNWTVKDAAGGERSIPSYWTYRVTEDGAELVESRDVDQAVREYLRSIDPSS</sequence>
<evidence type="ECO:0000256" key="1">
    <source>
        <dbReference type="SAM" id="Phobius"/>
    </source>
</evidence>
<protein>
    <submittedName>
        <fullName evidence="2">Uncharacterized protein</fullName>
    </submittedName>
</protein>
<accession>A0A7T5JPL4</accession>
<dbReference type="EMBL" id="CP066308">
    <property type="protein sequence ID" value="QQE75302.1"/>
    <property type="molecule type" value="Genomic_DNA"/>
</dbReference>
<dbReference type="Proteomes" id="UP000595847">
    <property type="component" value="Chromosome"/>
</dbReference>
<evidence type="ECO:0000313" key="2">
    <source>
        <dbReference type="EMBL" id="QQE75302.1"/>
    </source>
</evidence>
<proteinExistence type="predicted"/>
<dbReference type="RefSeq" id="WP_198828831.1">
    <property type="nucleotide sequence ID" value="NZ_CP066308.1"/>
</dbReference>
<gene>
    <name evidence="2" type="ORF">JD108_05075</name>
    <name evidence="3" type="ORF">KDJ56_04755</name>
</gene>
<dbReference type="AlphaFoldDB" id="A0A7T5JPL4"/>
<dbReference type="Proteomes" id="UP000677234">
    <property type="component" value="Chromosome"/>
</dbReference>
<keyword evidence="1" id="KW-0472">Membrane</keyword>
<reference evidence="3" key="2">
    <citation type="submission" date="2021-04" db="EMBL/GenBank/DDBJ databases">
        <title>Brevibacillus composti FJAT-54423, complete genome.</title>
        <authorList>
            <person name="Tang R."/>
        </authorList>
    </citation>
    <scope>NUCLEOTIDE SEQUENCE</scope>
    <source>
        <strain evidence="3">FJAT-54424</strain>
    </source>
</reference>
<keyword evidence="1" id="KW-0812">Transmembrane</keyword>
<keyword evidence="5" id="KW-1185">Reference proteome</keyword>
<dbReference type="EMBL" id="CP073708">
    <property type="protein sequence ID" value="QUO42329.1"/>
    <property type="molecule type" value="Genomic_DNA"/>
</dbReference>
<organism evidence="2 4">
    <name type="scientific">Brevibacillus composti</name>
    <dbReference type="NCBI Taxonomy" id="2796470"/>
    <lineage>
        <taxon>Bacteria</taxon>
        <taxon>Bacillati</taxon>
        <taxon>Bacillota</taxon>
        <taxon>Bacilli</taxon>
        <taxon>Bacillales</taxon>
        <taxon>Paenibacillaceae</taxon>
        <taxon>Brevibacillus</taxon>
    </lineage>
</organism>
<evidence type="ECO:0000313" key="4">
    <source>
        <dbReference type="Proteomes" id="UP000595847"/>
    </source>
</evidence>
<feature type="transmembrane region" description="Helical" evidence="1">
    <location>
        <begin position="50"/>
        <end position="69"/>
    </location>
</feature>
<evidence type="ECO:0000313" key="3">
    <source>
        <dbReference type="EMBL" id="QUO42329.1"/>
    </source>
</evidence>
<keyword evidence="1" id="KW-1133">Transmembrane helix</keyword>
<name>A0A7T5JPL4_9BACL</name>
<reference evidence="2 4" key="1">
    <citation type="submission" date="2020-12" db="EMBL/GenBank/DDBJ databases">
        <title>strain FJAT-54423T represents a novel species of the genus Brevibacillus.</title>
        <authorList>
            <person name="Tang R."/>
        </authorList>
    </citation>
    <scope>NUCLEOTIDE SEQUENCE [LARGE SCALE GENOMIC DNA]</scope>
    <source>
        <strain evidence="2 4">FJAT-54423</strain>
    </source>
</reference>